<keyword evidence="1" id="KW-0472">Membrane</keyword>
<dbReference type="Proteomes" id="UP000719766">
    <property type="component" value="Unassembled WGS sequence"/>
</dbReference>
<comment type="caution">
    <text evidence="2">The sequence shown here is derived from an EMBL/GenBank/DDBJ whole genome shotgun (WGS) entry which is preliminary data.</text>
</comment>
<accession>A0A9P7ABE9</accession>
<evidence type="ECO:0000313" key="2">
    <source>
        <dbReference type="EMBL" id="KAG1785918.1"/>
    </source>
</evidence>
<name>A0A9P7ABE9_9AGAM</name>
<sequence length="146" mass="16725">MSWYSSLVFSYFIFSSISTFPDHLVVLSFIFDLVCFTFYFAASEDPSIPKSLFYHIPRALASSPFLFLQSSVHFVALSKTSSRRHLSPIICSRQFRFAAGSKRHTLNVPDTSHFLLWLSKATFAALICFVSSTRQDKSPSRRQHRV</sequence>
<dbReference type="RefSeq" id="XP_041153401.1">
    <property type="nucleotide sequence ID" value="XM_041311876.1"/>
</dbReference>
<dbReference type="EMBL" id="JABBWE010000101">
    <property type="protein sequence ID" value="KAG1785918.1"/>
    <property type="molecule type" value="Genomic_DNA"/>
</dbReference>
<evidence type="ECO:0000313" key="3">
    <source>
        <dbReference type="Proteomes" id="UP000719766"/>
    </source>
</evidence>
<organism evidence="2 3">
    <name type="scientific">Suillus plorans</name>
    <dbReference type="NCBI Taxonomy" id="116603"/>
    <lineage>
        <taxon>Eukaryota</taxon>
        <taxon>Fungi</taxon>
        <taxon>Dikarya</taxon>
        <taxon>Basidiomycota</taxon>
        <taxon>Agaricomycotina</taxon>
        <taxon>Agaricomycetes</taxon>
        <taxon>Agaricomycetidae</taxon>
        <taxon>Boletales</taxon>
        <taxon>Suillineae</taxon>
        <taxon>Suillaceae</taxon>
        <taxon>Suillus</taxon>
    </lineage>
</organism>
<dbReference type="AlphaFoldDB" id="A0A9P7ABE9"/>
<evidence type="ECO:0000256" key="1">
    <source>
        <dbReference type="SAM" id="Phobius"/>
    </source>
</evidence>
<protein>
    <submittedName>
        <fullName evidence="2">Uncharacterized protein</fullName>
    </submittedName>
</protein>
<dbReference type="GeneID" id="64605640"/>
<gene>
    <name evidence="2" type="ORF">HD556DRAFT_86571</name>
</gene>
<reference evidence="2" key="1">
    <citation type="journal article" date="2020" name="New Phytol.">
        <title>Comparative genomics reveals dynamic genome evolution in host specialist ectomycorrhizal fungi.</title>
        <authorList>
            <person name="Lofgren L.A."/>
            <person name="Nguyen N.H."/>
            <person name="Vilgalys R."/>
            <person name="Ruytinx J."/>
            <person name="Liao H.L."/>
            <person name="Branco S."/>
            <person name="Kuo A."/>
            <person name="LaButti K."/>
            <person name="Lipzen A."/>
            <person name="Andreopoulos W."/>
            <person name="Pangilinan J."/>
            <person name="Riley R."/>
            <person name="Hundley H."/>
            <person name="Na H."/>
            <person name="Barry K."/>
            <person name="Grigoriev I.V."/>
            <person name="Stajich J.E."/>
            <person name="Kennedy P.G."/>
        </authorList>
    </citation>
    <scope>NUCLEOTIDE SEQUENCE</scope>
    <source>
        <strain evidence="2">S12</strain>
    </source>
</reference>
<proteinExistence type="predicted"/>
<keyword evidence="1" id="KW-1133">Transmembrane helix</keyword>
<keyword evidence="1" id="KW-0812">Transmembrane</keyword>
<keyword evidence="3" id="KW-1185">Reference proteome</keyword>
<dbReference type="OrthoDB" id="10286674at2759"/>
<feature type="transmembrane region" description="Helical" evidence="1">
    <location>
        <begin position="20"/>
        <end position="40"/>
    </location>
</feature>